<dbReference type="CDD" id="cd00043">
    <property type="entry name" value="CYCLIN_SF"/>
    <property type="match status" value="1"/>
</dbReference>
<comment type="caution">
    <text evidence="2">The sequence shown here is derived from an EMBL/GenBank/DDBJ whole genome shotgun (WGS) entry which is preliminary data.</text>
</comment>
<sequence>MPHGASVSPVAAATPPPLVQQLCSQPAVFAQVGPEEYLLCAARSMQLDLDATARLALHIWRRCSGMVTILQSIRPPRVTSLGCELGASGAPQTTAAAPAYDSSMPQQLVPTPPARRSSTGLSNGPGLACAPSLPRACATACLWLAVKLEEDRRTAPPVRVLAAVSRTSAAELADLELRILHWLEWAPCRGYVP</sequence>
<name>A0A835T6U5_CHLIN</name>
<keyword evidence="3" id="KW-1185">Reference proteome</keyword>
<dbReference type="AlphaFoldDB" id="A0A835T6U5"/>
<evidence type="ECO:0000256" key="1">
    <source>
        <dbReference type="SAM" id="MobiDB-lite"/>
    </source>
</evidence>
<proteinExistence type="predicted"/>
<feature type="region of interest" description="Disordered" evidence="1">
    <location>
        <begin position="100"/>
        <end position="122"/>
    </location>
</feature>
<dbReference type="InterPro" id="IPR036915">
    <property type="entry name" value="Cyclin-like_sf"/>
</dbReference>
<dbReference type="EMBL" id="JAEHOC010000007">
    <property type="protein sequence ID" value="KAG2440002.1"/>
    <property type="molecule type" value="Genomic_DNA"/>
</dbReference>
<reference evidence="2" key="1">
    <citation type="journal article" date="2020" name="bioRxiv">
        <title>Comparative genomics of Chlamydomonas.</title>
        <authorList>
            <person name="Craig R.J."/>
            <person name="Hasan A.R."/>
            <person name="Ness R.W."/>
            <person name="Keightley P.D."/>
        </authorList>
    </citation>
    <scope>NUCLEOTIDE SEQUENCE</scope>
    <source>
        <strain evidence="2">SAG 7.73</strain>
    </source>
</reference>
<protein>
    <submittedName>
        <fullName evidence="2">Uncharacterized protein</fullName>
    </submittedName>
</protein>
<dbReference type="SUPFAM" id="SSF47954">
    <property type="entry name" value="Cyclin-like"/>
    <property type="match status" value="1"/>
</dbReference>
<evidence type="ECO:0000313" key="2">
    <source>
        <dbReference type="EMBL" id="KAG2440002.1"/>
    </source>
</evidence>
<organism evidence="2 3">
    <name type="scientific">Chlamydomonas incerta</name>
    <dbReference type="NCBI Taxonomy" id="51695"/>
    <lineage>
        <taxon>Eukaryota</taxon>
        <taxon>Viridiplantae</taxon>
        <taxon>Chlorophyta</taxon>
        <taxon>core chlorophytes</taxon>
        <taxon>Chlorophyceae</taxon>
        <taxon>CS clade</taxon>
        <taxon>Chlamydomonadales</taxon>
        <taxon>Chlamydomonadaceae</taxon>
        <taxon>Chlamydomonas</taxon>
    </lineage>
</organism>
<dbReference type="OrthoDB" id="549744at2759"/>
<gene>
    <name evidence="2" type="ORF">HXX76_004119</name>
</gene>
<evidence type="ECO:0000313" key="3">
    <source>
        <dbReference type="Proteomes" id="UP000650467"/>
    </source>
</evidence>
<accession>A0A835T6U5</accession>
<dbReference type="Proteomes" id="UP000650467">
    <property type="component" value="Unassembled WGS sequence"/>
</dbReference>